<reference evidence="19" key="1">
    <citation type="submission" date="2020-05" db="EMBL/GenBank/DDBJ databases">
        <title>Phylogenomic resolution of chytrid fungi.</title>
        <authorList>
            <person name="Stajich J.E."/>
            <person name="Amses K."/>
            <person name="Simmons R."/>
            <person name="Seto K."/>
            <person name="Myers J."/>
            <person name="Bonds A."/>
            <person name="Quandt C.A."/>
            <person name="Barry K."/>
            <person name="Liu P."/>
            <person name="Grigoriev I."/>
            <person name="Longcore J.E."/>
            <person name="James T.Y."/>
        </authorList>
    </citation>
    <scope>NUCLEOTIDE SEQUENCE</scope>
    <source>
        <strain evidence="19">JEL0476</strain>
    </source>
</reference>
<evidence type="ECO:0000256" key="10">
    <source>
        <dbReference type="ARBA" id="ARBA00022989"/>
    </source>
</evidence>
<comment type="function">
    <text evidence="1">Conjugation of reduced glutathione to a wide number of exogenous and endogenous hydrophobic electrophiles.</text>
</comment>
<dbReference type="InterPro" id="IPR040162">
    <property type="entry name" value="MGST1-like"/>
</dbReference>
<evidence type="ECO:0000256" key="1">
    <source>
        <dbReference type="ARBA" id="ARBA00003701"/>
    </source>
</evidence>
<keyword evidence="11" id="KW-0007">Acetylation</keyword>
<dbReference type="Gene3D" id="1.20.120.550">
    <property type="entry name" value="Membrane associated eicosanoid/glutathione metabolism-like domain"/>
    <property type="match status" value="1"/>
</dbReference>
<feature type="transmembrane region" description="Helical" evidence="18">
    <location>
        <begin position="122"/>
        <end position="141"/>
    </location>
</feature>
<evidence type="ECO:0000256" key="3">
    <source>
        <dbReference type="ARBA" id="ARBA00004477"/>
    </source>
</evidence>
<comment type="catalytic activity">
    <reaction evidence="16">
        <text>RX + glutathione = an S-substituted glutathione + a halide anion + H(+)</text>
        <dbReference type="Rhea" id="RHEA:16437"/>
        <dbReference type="ChEBI" id="CHEBI:15378"/>
        <dbReference type="ChEBI" id="CHEBI:16042"/>
        <dbReference type="ChEBI" id="CHEBI:17792"/>
        <dbReference type="ChEBI" id="CHEBI:57925"/>
        <dbReference type="ChEBI" id="CHEBI:90779"/>
        <dbReference type="EC" id="2.5.1.18"/>
    </reaction>
    <physiologicalReaction direction="left-to-right" evidence="16">
        <dbReference type="Rhea" id="RHEA:16438"/>
    </physiologicalReaction>
</comment>
<dbReference type="GO" id="GO:0005789">
    <property type="term" value="C:endoplasmic reticulum membrane"/>
    <property type="evidence" value="ECO:0007669"/>
    <property type="project" value="UniProtKB-SubCell"/>
</dbReference>
<evidence type="ECO:0000256" key="7">
    <source>
        <dbReference type="ARBA" id="ARBA00022692"/>
    </source>
</evidence>
<evidence type="ECO:0000313" key="19">
    <source>
        <dbReference type="EMBL" id="KAJ3225590.1"/>
    </source>
</evidence>
<evidence type="ECO:0000256" key="4">
    <source>
        <dbReference type="ARBA" id="ARBA00010459"/>
    </source>
</evidence>
<keyword evidence="8" id="KW-1000">Mitochondrion outer membrane</keyword>
<evidence type="ECO:0000256" key="11">
    <source>
        <dbReference type="ARBA" id="ARBA00022990"/>
    </source>
</evidence>
<dbReference type="Pfam" id="PF01124">
    <property type="entry name" value="MAPEG"/>
    <property type="match status" value="1"/>
</dbReference>
<sequence>MLFDVNLLVIKATSLATVILYLKFFLTVLVQGGKRFKAGTRQISPPEDAKLKVLAKGVPQSYGLKKMEPKSQKEDKKNPSDRVIEDDIRWQRIVHNDVENLPIGLIVAWTSAIFCYSEVLHLLALSVFTISRILWTFAYAYKLQPHRYLQT</sequence>
<evidence type="ECO:0000256" key="8">
    <source>
        <dbReference type="ARBA" id="ARBA00022787"/>
    </source>
</evidence>
<accession>A0AAD5Y309</accession>
<evidence type="ECO:0000256" key="18">
    <source>
        <dbReference type="SAM" id="Phobius"/>
    </source>
</evidence>
<protein>
    <recommendedName>
        <fullName evidence="15">Microsomal glutathione S-transferase 1</fullName>
        <ecNumber evidence="5">2.5.1.18</ecNumber>
    </recommendedName>
</protein>
<keyword evidence="7 18" id="KW-0812">Transmembrane</keyword>
<dbReference type="EC" id="2.5.1.18" evidence="5"/>
<dbReference type="InterPro" id="IPR001129">
    <property type="entry name" value="Membr-assoc_MAPEG"/>
</dbReference>
<keyword evidence="10 18" id="KW-1133">Transmembrane helix</keyword>
<organism evidence="19 20">
    <name type="scientific">Clydaea vesicula</name>
    <dbReference type="NCBI Taxonomy" id="447962"/>
    <lineage>
        <taxon>Eukaryota</taxon>
        <taxon>Fungi</taxon>
        <taxon>Fungi incertae sedis</taxon>
        <taxon>Chytridiomycota</taxon>
        <taxon>Chytridiomycota incertae sedis</taxon>
        <taxon>Chytridiomycetes</taxon>
        <taxon>Lobulomycetales</taxon>
        <taxon>Lobulomycetaceae</taxon>
        <taxon>Clydaea</taxon>
    </lineage>
</organism>
<comment type="caution">
    <text evidence="19">The sequence shown here is derived from an EMBL/GenBank/DDBJ whole genome shotgun (WGS) entry which is preliminary data.</text>
</comment>
<dbReference type="GO" id="GO:0004364">
    <property type="term" value="F:glutathione transferase activity"/>
    <property type="evidence" value="ECO:0007669"/>
    <property type="project" value="UniProtKB-EC"/>
</dbReference>
<dbReference type="EMBL" id="JADGJW010000057">
    <property type="protein sequence ID" value="KAJ3225590.1"/>
    <property type="molecule type" value="Genomic_DNA"/>
</dbReference>
<dbReference type="InterPro" id="IPR023352">
    <property type="entry name" value="MAPEG-like_dom_sf"/>
</dbReference>
<dbReference type="AlphaFoldDB" id="A0AAD5Y309"/>
<evidence type="ECO:0000256" key="13">
    <source>
        <dbReference type="ARBA" id="ARBA00023136"/>
    </source>
</evidence>
<keyword evidence="12" id="KW-0496">Mitochondrion</keyword>
<feature type="compositionally biased region" description="Basic and acidic residues" evidence="17">
    <location>
        <begin position="65"/>
        <end position="81"/>
    </location>
</feature>
<evidence type="ECO:0000256" key="17">
    <source>
        <dbReference type="SAM" id="MobiDB-lite"/>
    </source>
</evidence>
<dbReference type="SUPFAM" id="SSF161084">
    <property type="entry name" value="MAPEG domain-like"/>
    <property type="match status" value="1"/>
</dbReference>
<evidence type="ECO:0000256" key="9">
    <source>
        <dbReference type="ARBA" id="ARBA00022824"/>
    </source>
</evidence>
<dbReference type="PANTHER" id="PTHR10689">
    <property type="entry name" value="MICROSOMAL GLUTATHIONE S-TRANSFERASE 1"/>
    <property type="match status" value="1"/>
</dbReference>
<name>A0AAD5Y309_9FUNG</name>
<dbReference type="GO" id="GO:0005741">
    <property type="term" value="C:mitochondrial outer membrane"/>
    <property type="evidence" value="ECO:0007669"/>
    <property type="project" value="UniProtKB-SubCell"/>
</dbReference>
<evidence type="ECO:0000256" key="5">
    <source>
        <dbReference type="ARBA" id="ARBA00012452"/>
    </source>
</evidence>
<gene>
    <name evidence="19" type="ORF">HK099_006530</name>
</gene>
<keyword evidence="6" id="KW-0808">Transferase</keyword>
<proteinExistence type="inferred from homology"/>
<evidence type="ECO:0000256" key="12">
    <source>
        <dbReference type="ARBA" id="ARBA00023128"/>
    </source>
</evidence>
<feature type="region of interest" description="Disordered" evidence="17">
    <location>
        <begin position="62"/>
        <end position="81"/>
    </location>
</feature>
<evidence type="ECO:0000256" key="6">
    <source>
        <dbReference type="ARBA" id="ARBA00022679"/>
    </source>
</evidence>
<evidence type="ECO:0000256" key="15">
    <source>
        <dbReference type="ARBA" id="ARBA00039397"/>
    </source>
</evidence>
<dbReference type="Proteomes" id="UP001211065">
    <property type="component" value="Unassembled WGS sequence"/>
</dbReference>
<evidence type="ECO:0000313" key="20">
    <source>
        <dbReference type="Proteomes" id="UP001211065"/>
    </source>
</evidence>
<dbReference type="PANTHER" id="PTHR10689:SF6">
    <property type="entry name" value="MICROSOMAL GLUTATHIONE S-TRANSFERASE 1"/>
    <property type="match status" value="1"/>
</dbReference>
<evidence type="ECO:0000256" key="14">
    <source>
        <dbReference type="ARBA" id="ARBA00038540"/>
    </source>
</evidence>
<keyword evidence="20" id="KW-1185">Reference proteome</keyword>
<evidence type="ECO:0000256" key="2">
    <source>
        <dbReference type="ARBA" id="ARBA00004294"/>
    </source>
</evidence>
<keyword evidence="9" id="KW-0256">Endoplasmic reticulum</keyword>
<comment type="subcellular location">
    <subcellularLocation>
        <location evidence="3">Endoplasmic reticulum membrane</location>
        <topology evidence="3">Multi-pass membrane protein</topology>
    </subcellularLocation>
    <subcellularLocation>
        <location evidence="2">Mitochondrion outer membrane</location>
    </subcellularLocation>
</comment>
<feature type="transmembrane region" description="Helical" evidence="18">
    <location>
        <begin position="12"/>
        <end position="32"/>
    </location>
</feature>
<evidence type="ECO:0000256" key="16">
    <source>
        <dbReference type="ARBA" id="ARBA00049385"/>
    </source>
</evidence>
<comment type="subunit">
    <text evidence="14">Homotrimer; The trimer binds only one molecule of glutathione.</text>
</comment>
<keyword evidence="13 18" id="KW-0472">Membrane</keyword>
<comment type="similarity">
    <text evidence="4">Belongs to the MAPEG family.</text>
</comment>